<reference evidence="1" key="1">
    <citation type="submission" date="2014-09" db="EMBL/GenBank/DDBJ databases">
        <authorList>
            <person name="Magalhaes I.L.F."/>
            <person name="Oliveira U."/>
            <person name="Santos F.R."/>
            <person name="Vidigal T.H.D.A."/>
            <person name="Brescovit A.D."/>
            <person name="Santos A.J."/>
        </authorList>
    </citation>
    <scope>NUCLEOTIDE SEQUENCE</scope>
    <source>
        <tissue evidence="1">Shoot tissue taken approximately 20 cm above the soil surface</tissue>
    </source>
</reference>
<name>A0A0A9FMD2_ARUDO</name>
<proteinExistence type="predicted"/>
<organism evidence="1">
    <name type="scientific">Arundo donax</name>
    <name type="common">Giant reed</name>
    <name type="synonym">Donax arundinaceus</name>
    <dbReference type="NCBI Taxonomy" id="35708"/>
    <lineage>
        <taxon>Eukaryota</taxon>
        <taxon>Viridiplantae</taxon>
        <taxon>Streptophyta</taxon>
        <taxon>Embryophyta</taxon>
        <taxon>Tracheophyta</taxon>
        <taxon>Spermatophyta</taxon>
        <taxon>Magnoliopsida</taxon>
        <taxon>Liliopsida</taxon>
        <taxon>Poales</taxon>
        <taxon>Poaceae</taxon>
        <taxon>PACMAD clade</taxon>
        <taxon>Arundinoideae</taxon>
        <taxon>Arundineae</taxon>
        <taxon>Arundo</taxon>
    </lineage>
</organism>
<sequence length="57" mass="6880">MSIATQRKNTRNMEQAFAEQARFSKECTEFSQFSIHRYIRSSSRSSFRFLQIDYSQF</sequence>
<evidence type="ECO:0000313" key="1">
    <source>
        <dbReference type="EMBL" id="JAE12404.1"/>
    </source>
</evidence>
<dbReference type="EMBL" id="GBRH01185492">
    <property type="protein sequence ID" value="JAE12404.1"/>
    <property type="molecule type" value="Transcribed_RNA"/>
</dbReference>
<accession>A0A0A9FMD2</accession>
<dbReference type="AlphaFoldDB" id="A0A0A9FMD2"/>
<protein>
    <submittedName>
        <fullName evidence="1">Uncharacterized protein</fullName>
    </submittedName>
</protein>
<reference evidence="1" key="2">
    <citation type="journal article" date="2015" name="Data Brief">
        <title>Shoot transcriptome of the giant reed, Arundo donax.</title>
        <authorList>
            <person name="Barrero R.A."/>
            <person name="Guerrero F.D."/>
            <person name="Moolhuijzen P."/>
            <person name="Goolsby J.A."/>
            <person name="Tidwell J."/>
            <person name="Bellgard S.E."/>
            <person name="Bellgard M.I."/>
        </authorList>
    </citation>
    <scope>NUCLEOTIDE SEQUENCE</scope>
    <source>
        <tissue evidence="1">Shoot tissue taken approximately 20 cm above the soil surface</tissue>
    </source>
</reference>